<evidence type="ECO:0000313" key="3">
    <source>
        <dbReference type="Proteomes" id="UP001054889"/>
    </source>
</evidence>
<protein>
    <submittedName>
        <fullName evidence="2">Uncharacterized protein</fullName>
    </submittedName>
</protein>
<accession>A0AAV5CC97</accession>
<evidence type="ECO:0000313" key="2">
    <source>
        <dbReference type="EMBL" id="GJM95790.1"/>
    </source>
</evidence>
<name>A0AAV5CC97_ELECO</name>
<feature type="compositionally biased region" description="Basic and acidic residues" evidence="1">
    <location>
        <begin position="192"/>
        <end position="206"/>
    </location>
</feature>
<comment type="caution">
    <text evidence="2">The sequence shown here is derived from an EMBL/GenBank/DDBJ whole genome shotgun (WGS) entry which is preliminary data.</text>
</comment>
<feature type="region of interest" description="Disordered" evidence="1">
    <location>
        <begin position="1"/>
        <end position="306"/>
    </location>
</feature>
<dbReference type="Proteomes" id="UP001054889">
    <property type="component" value="Unassembled WGS sequence"/>
</dbReference>
<feature type="compositionally biased region" description="Basic and acidic residues" evidence="1">
    <location>
        <begin position="220"/>
        <end position="233"/>
    </location>
</feature>
<reference evidence="2" key="2">
    <citation type="submission" date="2021-12" db="EMBL/GenBank/DDBJ databases">
        <title>Resequencing data analysis of finger millet.</title>
        <authorList>
            <person name="Hatakeyama M."/>
            <person name="Aluri S."/>
            <person name="Balachadran M.T."/>
            <person name="Sivarajan S.R."/>
            <person name="Poveda L."/>
            <person name="Shimizu-Inatsugi R."/>
            <person name="Schlapbach R."/>
            <person name="Sreeman S.M."/>
            <person name="Shimizu K.K."/>
        </authorList>
    </citation>
    <scope>NUCLEOTIDE SEQUENCE</scope>
</reference>
<proteinExistence type="predicted"/>
<feature type="compositionally biased region" description="Basic and acidic residues" evidence="1">
    <location>
        <begin position="269"/>
        <end position="279"/>
    </location>
</feature>
<organism evidence="2 3">
    <name type="scientific">Eleusine coracana subsp. coracana</name>
    <dbReference type="NCBI Taxonomy" id="191504"/>
    <lineage>
        <taxon>Eukaryota</taxon>
        <taxon>Viridiplantae</taxon>
        <taxon>Streptophyta</taxon>
        <taxon>Embryophyta</taxon>
        <taxon>Tracheophyta</taxon>
        <taxon>Spermatophyta</taxon>
        <taxon>Magnoliopsida</taxon>
        <taxon>Liliopsida</taxon>
        <taxon>Poales</taxon>
        <taxon>Poaceae</taxon>
        <taxon>PACMAD clade</taxon>
        <taxon>Chloridoideae</taxon>
        <taxon>Cynodonteae</taxon>
        <taxon>Eleusininae</taxon>
        <taxon>Eleusine</taxon>
    </lineage>
</organism>
<dbReference type="PANTHER" id="PTHR33871">
    <property type="entry name" value="OS05G0503100 PROTEIN-RELATED"/>
    <property type="match status" value="1"/>
</dbReference>
<dbReference type="EMBL" id="BQKI01000006">
    <property type="protein sequence ID" value="GJM95790.1"/>
    <property type="molecule type" value="Genomic_DNA"/>
</dbReference>
<dbReference type="AlphaFoldDB" id="A0AAV5CC97"/>
<gene>
    <name evidence="2" type="primary">ga12568</name>
    <name evidence="2" type="ORF">PR202_ga12568</name>
</gene>
<reference evidence="2" key="1">
    <citation type="journal article" date="2018" name="DNA Res.">
        <title>Multiple hybrid de novo genome assembly of finger millet, an orphan allotetraploid crop.</title>
        <authorList>
            <person name="Hatakeyama M."/>
            <person name="Aluri S."/>
            <person name="Balachadran M.T."/>
            <person name="Sivarajan S.R."/>
            <person name="Patrignani A."/>
            <person name="Gruter S."/>
            <person name="Poveda L."/>
            <person name="Shimizu-Inatsugi R."/>
            <person name="Baeten J."/>
            <person name="Francoijs K.J."/>
            <person name="Nataraja K.N."/>
            <person name="Reddy Y.A.N."/>
            <person name="Phadnis S."/>
            <person name="Ravikumar R.L."/>
            <person name="Schlapbach R."/>
            <person name="Sreeman S.M."/>
            <person name="Shimizu K.K."/>
        </authorList>
    </citation>
    <scope>NUCLEOTIDE SEQUENCE</scope>
</reference>
<dbReference type="PANTHER" id="PTHR33871:SF8">
    <property type="entry name" value="OS03G0582800 PROTEIN"/>
    <property type="match status" value="1"/>
</dbReference>
<evidence type="ECO:0000256" key="1">
    <source>
        <dbReference type="SAM" id="MobiDB-lite"/>
    </source>
</evidence>
<keyword evidence="3" id="KW-1185">Reference proteome</keyword>
<sequence length="316" mass="33601">MGSCVSKKAARAGTGRDANRAAAPLPAVKEVNNALSPVAEEEEEVKEVVLSETPAPRLLPESSVKKRLQELPSSEEGSEAGSESASVGLVATEKEKAMAKLGGVEQEVAKRAARRAASPTRAVDSPEESKPTRPRKQGGRARSPSPRRQQHSAGAVHQQHPSAPRARREQQPAVVSAFGCRSGRFSPSAARRAAEVRRTHSARDGDMAASAKRSLATSMSRRDPGERSGRRSESPTASKRPSPAPSPVHHRQASRRAGAREGLSVGTPERARPRVRDVGPDGDNQPAFHGGEQNKKPEQGALGQNPSVAMECFIFL</sequence>